<dbReference type="EMBL" id="AMZH03003656">
    <property type="protein sequence ID" value="RRT71619.1"/>
    <property type="molecule type" value="Genomic_DNA"/>
</dbReference>
<sequence>MRPIIPSRRVTIGGLGNPRSQGSPCGEHFLTTWGAQPWSNYDGGIELQSDVGPGSSLDIGLRFGRCSGTLPGVC</sequence>
<dbReference type="Proteomes" id="UP000287651">
    <property type="component" value="Unassembled WGS sequence"/>
</dbReference>
<evidence type="ECO:0000313" key="3">
    <source>
        <dbReference type="Proteomes" id="UP000287651"/>
    </source>
</evidence>
<name>A0A427A5T8_ENSVE</name>
<proteinExistence type="predicted"/>
<organism evidence="2 3">
    <name type="scientific">Ensete ventricosum</name>
    <name type="common">Abyssinian banana</name>
    <name type="synonym">Musa ensete</name>
    <dbReference type="NCBI Taxonomy" id="4639"/>
    <lineage>
        <taxon>Eukaryota</taxon>
        <taxon>Viridiplantae</taxon>
        <taxon>Streptophyta</taxon>
        <taxon>Embryophyta</taxon>
        <taxon>Tracheophyta</taxon>
        <taxon>Spermatophyta</taxon>
        <taxon>Magnoliopsida</taxon>
        <taxon>Liliopsida</taxon>
        <taxon>Zingiberales</taxon>
        <taxon>Musaceae</taxon>
        <taxon>Ensete</taxon>
    </lineage>
</organism>
<dbReference type="AlphaFoldDB" id="A0A427A5T8"/>
<gene>
    <name evidence="2" type="ORF">B296_00003322</name>
</gene>
<feature type="region of interest" description="Disordered" evidence="1">
    <location>
        <begin position="1"/>
        <end position="23"/>
    </location>
</feature>
<evidence type="ECO:0000256" key="1">
    <source>
        <dbReference type="SAM" id="MobiDB-lite"/>
    </source>
</evidence>
<accession>A0A427A5T8</accession>
<protein>
    <submittedName>
        <fullName evidence="2">Uncharacterized protein</fullName>
    </submittedName>
</protein>
<comment type="caution">
    <text evidence="2">The sequence shown here is derived from an EMBL/GenBank/DDBJ whole genome shotgun (WGS) entry which is preliminary data.</text>
</comment>
<evidence type="ECO:0000313" key="2">
    <source>
        <dbReference type="EMBL" id="RRT71619.1"/>
    </source>
</evidence>
<reference evidence="2 3" key="1">
    <citation type="journal article" date="2014" name="Agronomy (Basel)">
        <title>A Draft Genome Sequence for Ensete ventricosum, the Drought-Tolerant Tree Against Hunger.</title>
        <authorList>
            <person name="Harrison J."/>
            <person name="Moore K.A."/>
            <person name="Paszkiewicz K."/>
            <person name="Jones T."/>
            <person name="Grant M."/>
            <person name="Ambacheew D."/>
            <person name="Muzemil S."/>
            <person name="Studholme D.J."/>
        </authorList>
    </citation>
    <scope>NUCLEOTIDE SEQUENCE [LARGE SCALE GENOMIC DNA]</scope>
</reference>